<dbReference type="SMART" id="SM00267">
    <property type="entry name" value="GGDEF"/>
    <property type="match status" value="1"/>
</dbReference>
<dbReference type="eggNOG" id="COG3706">
    <property type="taxonomic scope" value="Bacteria"/>
</dbReference>
<sequence>MAVVAYGLGLLALLLFLGLFPPTAPWSERFLTPLVALGGGVFLLRQRQEPWGLGLLFLGLGDLAWTLEDLKSLPRGLYLEFPYLVGYAALTWALLKIPGEKPRLSLLLVPLALLGLASALKPELGIDRIYTVWDALLLLLLLPRLEPLFRERLLGGRGLWGVGLLLFLVADMAYAFLEAEGTYPTGHPVHLLWTLGYFLLALGVMEEASGKASFPGQALALGGLFLMPVLLLNDPTPWGVRIIALYGGLVGGLGLLYANHLEWRRTEEKRLRWTRFLEELARLSPRVTQTLSPEAVLVGALEATRHLLPQAVGLEVRGRRGLVGERTPHSLAIPLNGDTAYLYLQSPLEESVPPGFLSLLGERIKQVLRQVEWGTLALTDPLTGLLNRRGLEAELPKLLALARRYQAPISVVMLDIDRFKRVNDTYGHPVGDEVLKLLGRILQASVRREDLAVRYGGEEFLLFLYGADRLAAKEVVERIRYRFRHQRVDPIPYPLTLSAGIAGGEVPESEAQLEDWVLKADYALLRAKETGRDRVTMA</sequence>
<dbReference type="PROSITE" id="PS50887">
    <property type="entry name" value="GGDEF"/>
    <property type="match status" value="1"/>
</dbReference>
<dbReference type="GO" id="GO:0052621">
    <property type="term" value="F:diguanylate cyclase activity"/>
    <property type="evidence" value="ECO:0007669"/>
    <property type="project" value="TreeGrafter"/>
</dbReference>
<protein>
    <submittedName>
        <fullName evidence="3">Putative response regulator protein</fullName>
    </submittedName>
</protein>
<reference evidence="4" key="1">
    <citation type="submission" date="2010-03" db="EMBL/GenBank/DDBJ databases">
        <title>The genome sequence of Thermus scotoductus SA-01.</title>
        <authorList>
            <person name="Gounder K."/>
            <person name="Liesegang H."/>
            <person name="Brzuszkiewicz E."/>
            <person name="Wollherr A."/>
            <person name="Daniel R."/>
            <person name="Gottschalk G."/>
            <person name="van Heerden E."/>
            <person name="Litthauer D."/>
        </authorList>
    </citation>
    <scope>NUCLEOTIDE SEQUENCE [LARGE SCALE GENOMIC DNA]</scope>
    <source>
        <strain evidence="4">ATCC 700910 / SA-01</strain>
    </source>
</reference>
<feature type="transmembrane region" description="Helical" evidence="1">
    <location>
        <begin position="77"/>
        <end position="95"/>
    </location>
</feature>
<dbReference type="PANTHER" id="PTHR45138">
    <property type="entry name" value="REGULATORY COMPONENTS OF SENSORY TRANSDUCTION SYSTEM"/>
    <property type="match status" value="1"/>
</dbReference>
<reference evidence="3 4" key="2">
    <citation type="journal article" date="2011" name="BMC Genomics">
        <title>Sequence of the hyperplastic genome of the naturally competent Thermus scotoductus SA-01.</title>
        <authorList>
            <person name="Gounder K."/>
            <person name="Brzuszkiewicz E."/>
            <person name="Liesegang H."/>
            <person name="Wollherr A."/>
            <person name="Daniel R."/>
            <person name="Gottschalk G."/>
            <person name="Reva O."/>
            <person name="Kumwenda B."/>
            <person name="Srivastava M."/>
            <person name="Bricio C."/>
            <person name="Berenguer J."/>
            <person name="van Heerden E."/>
            <person name="Litthauer D."/>
        </authorList>
    </citation>
    <scope>NUCLEOTIDE SEQUENCE [LARGE SCALE GENOMIC DNA]</scope>
    <source>
        <strain evidence="4">ATCC 700910 / SA-01</strain>
    </source>
</reference>
<feature type="transmembrane region" description="Helical" evidence="1">
    <location>
        <begin position="212"/>
        <end position="232"/>
    </location>
</feature>
<dbReference type="KEGG" id="tsc:TSC_c03510"/>
<feature type="transmembrane region" description="Helical" evidence="1">
    <location>
        <begin position="158"/>
        <end position="177"/>
    </location>
</feature>
<dbReference type="NCBIfam" id="TIGR00254">
    <property type="entry name" value="GGDEF"/>
    <property type="match status" value="1"/>
</dbReference>
<dbReference type="InterPro" id="IPR050469">
    <property type="entry name" value="Diguanylate_Cyclase"/>
</dbReference>
<dbReference type="FunFam" id="3.30.70.270:FF:000001">
    <property type="entry name" value="Diguanylate cyclase domain protein"/>
    <property type="match status" value="1"/>
</dbReference>
<dbReference type="STRING" id="743525.TSC_c03510"/>
<keyword evidence="1" id="KW-0812">Transmembrane</keyword>
<dbReference type="Pfam" id="PF00990">
    <property type="entry name" value="GGDEF"/>
    <property type="match status" value="1"/>
</dbReference>
<dbReference type="CDD" id="cd01949">
    <property type="entry name" value="GGDEF"/>
    <property type="match status" value="1"/>
</dbReference>
<keyword evidence="1" id="KW-1133">Transmembrane helix</keyword>
<dbReference type="AlphaFoldDB" id="E8PKU5"/>
<dbReference type="Proteomes" id="UP000008087">
    <property type="component" value="Chromosome"/>
</dbReference>
<dbReference type="InterPro" id="IPR000160">
    <property type="entry name" value="GGDEF_dom"/>
</dbReference>
<dbReference type="InterPro" id="IPR043128">
    <property type="entry name" value="Rev_trsase/Diguanyl_cyclase"/>
</dbReference>
<evidence type="ECO:0000259" key="2">
    <source>
        <dbReference type="PROSITE" id="PS50887"/>
    </source>
</evidence>
<dbReference type="PANTHER" id="PTHR45138:SF9">
    <property type="entry name" value="DIGUANYLATE CYCLASE DGCM-RELATED"/>
    <property type="match status" value="1"/>
</dbReference>
<dbReference type="EMBL" id="CP001962">
    <property type="protein sequence ID" value="ADW20989.1"/>
    <property type="molecule type" value="Genomic_DNA"/>
</dbReference>
<organism evidence="3 4">
    <name type="scientific">Thermus scotoductus (strain ATCC 700910 / SA-01)</name>
    <dbReference type="NCBI Taxonomy" id="743525"/>
    <lineage>
        <taxon>Bacteria</taxon>
        <taxon>Thermotogati</taxon>
        <taxon>Deinococcota</taxon>
        <taxon>Deinococci</taxon>
        <taxon>Thermales</taxon>
        <taxon>Thermaceae</taxon>
        <taxon>Thermus</taxon>
    </lineage>
</organism>
<evidence type="ECO:0000313" key="4">
    <source>
        <dbReference type="Proteomes" id="UP000008087"/>
    </source>
</evidence>
<dbReference type="SUPFAM" id="SSF55073">
    <property type="entry name" value="Nucleotide cyclase"/>
    <property type="match status" value="1"/>
</dbReference>
<name>E8PKU5_THESS</name>
<feature type="domain" description="GGDEF" evidence="2">
    <location>
        <begin position="407"/>
        <end position="538"/>
    </location>
</feature>
<evidence type="ECO:0000256" key="1">
    <source>
        <dbReference type="SAM" id="Phobius"/>
    </source>
</evidence>
<evidence type="ECO:0000313" key="3">
    <source>
        <dbReference type="EMBL" id="ADW20989.1"/>
    </source>
</evidence>
<keyword evidence="1" id="KW-0472">Membrane</keyword>
<dbReference type="HOGENOM" id="CLU_512795_0_0_0"/>
<proteinExistence type="predicted"/>
<feature type="transmembrane region" description="Helical" evidence="1">
    <location>
        <begin position="238"/>
        <end position="258"/>
    </location>
</feature>
<dbReference type="InterPro" id="IPR029787">
    <property type="entry name" value="Nucleotide_cyclase"/>
</dbReference>
<dbReference type="Gene3D" id="3.30.70.270">
    <property type="match status" value="1"/>
</dbReference>
<accession>E8PKU5</accession>
<feature type="transmembrane region" description="Helical" evidence="1">
    <location>
        <begin position="189"/>
        <end position="205"/>
    </location>
</feature>
<gene>
    <name evidence="3" type="ordered locus">TSC_c03510</name>
</gene>